<gene>
    <name evidence="2" type="ORF">AZE42_09847</name>
</gene>
<protein>
    <submittedName>
        <fullName evidence="2">Uncharacterized protein</fullName>
    </submittedName>
</protein>
<accession>A0A1J8QY70</accession>
<dbReference type="Proteomes" id="UP000183567">
    <property type="component" value="Unassembled WGS sequence"/>
</dbReference>
<dbReference type="EMBL" id="LVVM01001536">
    <property type="protein sequence ID" value="OJA18345.1"/>
    <property type="molecule type" value="Genomic_DNA"/>
</dbReference>
<comment type="caution">
    <text evidence="2">The sequence shown here is derived from an EMBL/GenBank/DDBJ whole genome shotgun (WGS) entry which is preliminary data.</text>
</comment>
<evidence type="ECO:0000313" key="3">
    <source>
        <dbReference type="Proteomes" id="UP000183567"/>
    </source>
</evidence>
<sequence length="58" mass="6700">MPASVSAQRTIKRRTSASSSSIKRREPSSGPLHGPRQRVFMRRIDCCRVVKTKSNWQW</sequence>
<dbReference type="AlphaFoldDB" id="A0A1J8QY70"/>
<feature type="region of interest" description="Disordered" evidence="1">
    <location>
        <begin position="1"/>
        <end position="37"/>
    </location>
</feature>
<evidence type="ECO:0000256" key="1">
    <source>
        <dbReference type="SAM" id="MobiDB-lite"/>
    </source>
</evidence>
<evidence type="ECO:0000313" key="2">
    <source>
        <dbReference type="EMBL" id="OJA18345.1"/>
    </source>
</evidence>
<proteinExistence type="predicted"/>
<name>A0A1J8QY70_9AGAM</name>
<organism evidence="2 3">
    <name type="scientific">Rhizopogon vesiculosus</name>
    <dbReference type="NCBI Taxonomy" id="180088"/>
    <lineage>
        <taxon>Eukaryota</taxon>
        <taxon>Fungi</taxon>
        <taxon>Dikarya</taxon>
        <taxon>Basidiomycota</taxon>
        <taxon>Agaricomycotina</taxon>
        <taxon>Agaricomycetes</taxon>
        <taxon>Agaricomycetidae</taxon>
        <taxon>Boletales</taxon>
        <taxon>Suillineae</taxon>
        <taxon>Rhizopogonaceae</taxon>
        <taxon>Rhizopogon</taxon>
    </lineage>
</organism>
<reference evidence="2 3" key="1">
    <citation type="submission" date="2016-03" db="EMBL/GenBank/DDBJ databases">
        <title>Comparative genomics of the ectomycorrhizal sister species Rhizopogon vinicolor and Rhizopogon vesiculosus (Basidiomycota: Boletales) reveals a divergence of the mating type B locus.</title>
        <authorList>
            <person name="Mujic A.B."/>
            <person name="Kuo A."/>
            <person name="Tritt A."/>
            <person name="Lipzen A."/>
            <person name="Chen C."/>
            <person name="Johnson J."/>
            <person name="Sharma A."/>
            <person name="Barry K."/>
            <person name="Grigoriev I.V."/>
            <person name="Spatafora J.W."/>
        </authorList>
    </citation>
    <scope>NUCLEOTIDE SEQUENCE [LARGE SCALE GENOMIC DNA]</scope>
    <source>
        <strain evidence="2 3">AM-OR11-056</strain>
    </source>
</reference>
<keyword evidence="3" id="KW-1185">Reference proteome</keyword>